<evidence type="ECO:0000313" key="1">
    <source>
        <dbReference type="EMBL" id="JAA73152.1"/>
    </source>
</evidence>
<dbReference type="AlphaFoldDB" id="A0A0K8RPZ4"/>
<sequence>VLSVFLLSSKLFGRTGWKITQLFVGFCMVIISKAGNPSSNRPYDLSKLLQRATNYFVYEGTFMKDKIIQGNPLPTCGRWFIVTDDLDAKRLYEPSQEAYAVEKKVQLVLEGEPGSSVKSSMKVNNYDGPQKGQTIVTMDLNYTDYQNCALLYYRDSGDYEVWNFKLNFKINTECHRKLAELPEKTLTVYYRDWCYAGPRG</sequence>
<proteinExistence type="evidence at transcript level"/>
<organism evidence="1">
    <name type="scientific">Ixodes ricinus</name>
    <name type="common">Common tick</name>
    <name type="synonym">Acarus ricinus</name>
    <dbReference type="NCBI Taxonomy" id="34613"/>
    <lineage>
        <taxon>Eukaryota</taxon>
        <taxon>Metazoa</taxon>
        <taxon>Ecdysozoa</taxon>
        <taxon>Arthropoda</taxon>
        <taxon>Chelicerata</taxon>
        <taxon>Arachnida</taxon>
        <taxon>Acari</taxon>
        <taxon>Parasitiformes</taxon>
        <taxon>Ixodida</taxon>
        <taxon>Ixodoidea</taxon>
        <taxon>Ixodidae</taxon>
        <taxon>Ixodinae</taxon>
        <taxon>Ixodes</taxon>
    </lineage>
</organism>
<protein>
    <submittedName>
        <fullName evidence="1">Putative salivary lipocalin</fullName>
    </submittedName>
</protein>
<feature type="non-terminal residue" evidence="1">
    <location>
        <position position="1"/>
    </location>
</feature>
<name>A0A0K8RPZ4_IXORI</name>
<accession>A0A0K8RPZ4</accession>
<reference evidence="1" key="1">
    <citation type="submission" date="2012-12" db="EMBL/GenBank/DDBJ databases">
        <title>Identification and characterization of a phenylalanine ammonia-lyase gene family in Isatis indigotica Fort.</title>
        <authorList>
            <person name="Liu Q."/>
            <person name="Chen J."/>
            <person name="Zhou X."/>
            <person name="Di P."/>
            <person name="Xiao Y."/>
            <person name="Xuan H."/>
            <person name="Zhang L."/>
            <person name="Chen W."/>
        </authorList>
    </citation>
    <scope>NUCLEOTIDE SEQUENCE</scope>
    <source>
        <tissue evidence="1">Salivary gland</tissue>
    </source>
</reference>
<dbReference type="EMBL" id="GADI01000656">
    <property type="protein sequence ID" value="JAA73152.1"/>
    <property type="molecule type" value="mRNA"/>
</dbReference>